<accession>A0A5N6JWU7</accession>
<organism evidence="1 2">
    <name type="scientific">Monilinia laxa</name>
    <name type="common">Brown rot fungus</name>
    <name type="synonym">Sclerotinia laxa</name>
    <dbReference type="NCBI Taxonomy" id="61186"/>
    <lineage>
        <taxon>Eukaryota</taxon>
        <taxon>Fungi</taxon>
        <taxon>Dikarya</taxon>
        <taxon>Ascomycota</taxon>
        <taxon>Pezizomycotina</taxon>
        <taxon>Leotiomycetes</taxon>
        <taxon>Helotiales</taxon>
        <taxon>Sclerotiniaceae</taxon>
        <taxon>Monilinia</taxon>
    </lineage>
</organism>
<proteinExistence type="predicted"/>
<sequence>MTTWRVGVQRKVLARGTFQVQTGYAVKVFPERSMGRFNLQWLMADNDEGRALLGVLYNGNDGHFSHFMKWDARHLGMKEELKQPKN</sequence>
<comment type="caution">
    <text evidence="1">The sequence shown here is derived from an EMBL/GenBank/DDBJ whole genome shotgun (WGS) entry which is preliminary data.</text>
</comment>
<dbReference type="AlphaFoldDB" id="A0A5N6JWU7"/>
<name>A0A5N6JWU7_MONLA</name>
<dbReference type="EMBL" id="VIGI01000012">
    <property type="protein sequence ID" value="KAB8293419.1"/>
    <property type="molecule type" value="Genomic_DNA"/>
</dbReference>
<dbReference type="Proteomes" id="UP000326757">
    <property type="component" value="Unassembled WGS sequence"/>
</dbReference>
<protein>
    <submittedName>
        <fullName evidence="1">Uncharacterized protein</fullName>
    </submittedName>
</protein>
<keyword evidence="2" id="KW-1185">Reference proteome</keyword>
<reference evidence="1 2" key="1">
    <citation type="submission" date="2019-06" db="EMBL/GenBank/DDBJ databases">
        <title>Genome Sequence of the Brown Rot Fungal Pathogen Monilinia laxa.</title>
        <authorList>
            <person name="De Miccolis Angelini R.M."/>
            <person name="Landi L."/>
            <person name="Abate D."/>
            <person name="Pollastro S."/>
            <person name="Romanazzi G."/>
            <person name="Faretra F."/>
        </authorList>
    </citation>
    <scope>NUCLEOTIDE SEQUENCE [LARGE SCALE GENOMIC DNA]</scope>
    <source>
        <strain evidence="1 2">Mlax316</strain>
    </source>
</reference>
<evidence type="ECO:0000313" key="2">
    <source>
        <dbReference type="Proteomes" id="UP000326757"/>
    </source>
</evidence>
<evidence type="ECO:0000313" key="1">
    <source>
        <dbReference type="EMBL" id="KAB8293419.1"/>
    </source>
</evidence>
<gene>
    <name evidence="1" type="ORF">EYC80_007734</name>
</gene>